<organism evidence="7 8">
    <name type="scientific">Rhodococcus aetherivorans</name>
    <dbReference type="NCBI Taxonomy" id="191292"/>
    <lineage>
        <taxon>Bacteria</taxon>
        <taxon>Bacillati</taxon>
        <taxon>Actinomycetota</taxon>
        <taxon>Actinomycetes</taxon>
        <taxon>Mycobacteriales</taxon>
        <taxon>Nocardiaceae</taxon>
        <taxon>Rhodococcus</taxon>
    </lineage>
</organism>
<keyword evidence="3 6" id="KW-0812">Transmembrane</keyword>
<dbReference type="GeneID" id="83624436"/>
<evidence type="ECO:0000313" key="8">
    <source>
        <dbReference type="Proteomes" id="UP001163947"/>
    </source>
</evidence>
<gene>
    <name evidence="7" type="primary">cbiQ</name>
    <name evidence="7" type="ORF">OCS65_28450</name>
</gene>
<evidence type="ECO:0000256" key="5">
    <source>
        <dbReference type="ARBA" id="ARBA00023136"/>
    </source>
</evidence>
<sequence>MLYGGVTVLALALPPWPTIPLLLSVCLATSKPAGIRLGHLLRCARGPATFILIAAASTVISVDLNNWQLSVPEENVVHGATLGARAITASIAMLMFASTTPITTVMGSLRRLGVPGPCIDVVTVMYRLVFVLLESISVIRQAQISRLGYSTARRTLNSAGLLTAAALTRAWSQASRLEIGLAGRDFGISMPTLEDSIVNWRFIGACALTFSAVVGASLLEGILP</sequence>
<dbReference type="PANTHER" id="PTHR43723">
    <property type="entry name" value="COBALT TRANSPORT PROTEIN CBIQ"/>
    <property type="match status" value="1"/>
</dbReference>
<proteinExistence type="predicted"/>
<feature type="transmembrane region" description="Helical" evidence="6">
    <location>
        <begin position="40"/>
        <end position="62"/>
    </location>
</feature>
<evidence type="ECO:0000256" key="1">
    <source>
        <dbReference type="ARBA" id="ARBA00004651"/>
    </source>
</evidence>
<dbReference type="PANTHER" id="PTHR43723:SF1">
    <property type="entry name" value="COBALT TRANSPORT PROTEIN CBIQ"/>
    <property type="match status" value="1"/>
</dbReference>
<feature type="transmembrane region" description="Helical" evidence="6">
    <location>
        <begin position="200"/>
        <end position="223"/>
    </location>
</feature>
<dbReference type="InterPro" id="IPR003339">
    <property type="entry name" value="ABC/ECF_trnsptr_transmembrane"/>
</dbReference>
<dbReference type="GO" id="GO:0006824">
    <property type="term" value="P:cobalt ion transport"/>
    <property type="evidence" value="ECO:0007669"/>
    <property type="project" value="InterPro"/>
</dbReference>
<dbReference type="GO" id="GO:0043190">
    <property type="term" value="C:ATP-binding cassette (ABC) transporter complex"/>
    <property type="evidence" value="ECO:0007669"/>
    <property type="project" value="InterPro"/>
</dbReference>
<keyword evidence="2" id="KW-1003">Cell membrane</keyword>
<feature type="transmembrane region" description="Helical" evidence="6">
    <location>
        <begin position="6"/>
        <end position="28"/>
    </location>
</feature>
<keyword evidence="5 6" id="KW-0472">Membrane</keyword>
<comment type="subcellular location">
    <subcellularLocation>
        <location evidence="1">Cell membrane</location>
        <topology evidence="1">Multi-pass membrane protein</topology>
    </subcellularLocation>
</comment>
<reference evidence="7" key="1">
    <citation type="submission" date="2022-09" db="EMBL/GenBank/DDBJ databases">
        <title>The genome sequence of Rhodococcus aetherivorans N1.</title>
        <authorList>
            <person name="Jiang W."/>
        </authorList>
    </citation>
    <scope>NUCLEOTIDE SEQUENCE</scope>
    <source>
        <strain evidence="7">N1</strain>
        <plasmid evidence="7">pN2</plasmid>
    </source>
</reference>
<keyword evidence="4 6" id="KW-1133">Transmembrane helix</keyword>
<dbReference type="CDD" id="cd16914">
    <property type="entry name" value="EcfT"/>
    <property type="match status" value="1"/>
</dbReference>
<dbReference type="Proteomes" id="UP001163947">
    <property type="component" value="Plasmid pN2"/>
</dbReference>
<geneLocation type="plasmid" evidence="7 8">
    <name>pN2</name>
</geneLocation>
<name>A0AA46P8R0_9NOCA</name>
<evidence type="ECO:0000313" key="7">
    <source>
        <dbReference type="EMBL" id="UYF97155.1"/>
    </source>
</evidence>
<protein>
    <submittedName>
        <fullName evidence="7">Cobalt ECF transporter T component CbiQ</fullName>
    </submittedName>
</protein>
<accession>A0AA46P8R0</accession>
<dbReference type="AlphaFoldDB" id="A0AA46P8R0"/>
<dbReference type="RefSeq" id="WP_263510428.1">
    <property type="nucleotide sequence ID" value="NZ_CP106983.1"/>
</dbReference>
<dbReference type="InterPro" id="IPR012809">
    <property type="entry name" value="ECF_CbiQ"/>
</dbReference>
<evidence type="ECO:0000256" key="4">
    <source>
        <dbReference type="ARBA" id="ARBA00022989"/>
    </source>
</evidence>
<dbReference type="EMBL" id="CP106983">
    <property type="protein sequence ID" value="UYF97155.1"/>
    <property type="molecule type" value="Genomic_DNA"/>
</dbReference>
<keyword evidence="7" id="KW-0614">Plasmid</keyword>
<evidence type="ECO:0000256" key="3">
    <source>
        <dbReference type="ARBA" id="ARBA00022692"/>
    </source>
</evidence>
<evidence type="ECO:0000256" key="2">
    <source>
        <dbReference type="ARBA" id="ARBA00022475"/>
    </source>
</evidence>
<feature type="transmembrane region" description="Helical" evidence="6">
    <location>
        <begin position="82"/>
        <end position="106"/>
    </location>
</feature>
<dbReference type="Pfam" id="PF02361">
    <property type="entry name" value="CbiQ"/>
    <property type="match status" value="1"/>
</dbReference>
<evidence type="ECO:0000256" key="6">
    <source>
        <dbReference type="SAM" id="Phobius"/>
    </source>
</evidence>
<dbReference type="InterPro" id="IPR052770">
    <property type="entry name" value="Cobalt_transport_CbiQ"/>
</dbReference>
<dbReference type="NCBIfam" id="TIGR02454">
    <property type="entry name" value="ECF_T_CbiQ"/>
    <property type="match status" value="1"/>
</dbReference>